<dbReference type="SMART" id="SM01196">
    <property type="entry name" value="FERM_C"/>
    <property type="match status" value="1"/>
</dbReference>
<dbReference type="Gene3D" id="3.10.20.90">
    <property type="entry name" value="Phosphatidylinositol 3-kinase Catalytic Subunit, Chain A, domain 1"/>
    <property type="match status" value="1"/>
</dbReference>
<dbReference type="InterPro" id="IPR018980">
    <property type="entry name" value="FERM_PH-like_C"/>
</dbReference>
<dbReference type="InterPro" id="IPR019749">
    <property type="entry name" value="Band_41_domain"/>
</dbReference>
<dbReference type="Pfam" id="PF09380">
    <property type="entry name" value="FERM_C"/>
    <property type="match status" value="1"/>
</dbReference>
<comment type="subcellular location">
    <subcellularLocation>
        <location evidence="2">Cell junction</location>
        <location evidence="2">Adherens junction</location>
    </subcellularLocation>
    <subcellularLocation>
        <location evidence="1">Cell membrane</location>
        <topology evidence="1">Peripheral membrane protein</topology>
    </subcellularLocation>
    <subcellularLocation>
        <location evidence="7">Cell projection</location>
        <location evidence="7">Rhabdomere</location>
    </subcellularLocation>
</comment>
<dbReference type="EMBL" id="OC010890">
    <property type="protein sequence ID" value="CAD7267922.1"/>
    <property type="molecule type" value="Genomic_DNA"/>
</dbReference>
<feature type="domain" description="FERM" evidence="8">
    <location>
        <begin position="222"/>
        <end position="558"/>
    </location>
</feature>
<dbReference type="InterPro" id="IPR029071">
    <property type="entry name" value="Ubiquitin-like_domsf"/>
</dbReference>
<protein>
    <recommendedName>
        <fullName evidence="3">Moesin/ezrin/radixin homolog 1</fullName>
    </recommendedName>
</protein>
<dbReference type="PROSITE" id="PS50057">
    <property type="entry name" value="FERM_3"/>
    <property type="match status" value="1"/>
</dbReference>
<keyword evidence="5" id="KW-0965">Cell junction</keyword>
<dbReference type="SUPFAM" id="SSF54236">
    <property type="entry name" value="Ubiquitin-like"/>
    <property type="match status" value="1"/>
</dbReference>
<dbReference type="InterPro" id="IPR014352">
    <property type="entry name" value="FERM/acyl-CoA-bd_prot_sf"/>
</dbReference>
<proteinExistence type="predicted"/>
<dbReference type="Pfam" id="PF00373">
    <property type="entry name" value="FERM_M"/>
    <property type="match status" value="1"/>
</dbReference>
<keyword evidence="6" id="KW-0472">Membrane</keyword>
<dbReference type="Gene3D" id="2.30.29.30">
    <property type="entry name" value="Pleckstrin-homology domain (PH domain)/Phosphotyrosine-binding domain (PTB)"/>
    <property type="match status" value="1"/>
</dbReference>
<dbReference type="AlphaFoldDB" id="A0A7R9B9D6"/>
<evidence type="ECO:0000256" key="6">
    <source>
        <dbReference type="ARBA" id="ARBA00023136"/>
    </source>
</evidence>
<dbReference type="CDD" id="cd14473">
    <property type="entry name" value="FERM_B-lobe"/>
    <property type="match status" value="1"/>
</dbReference>
<organism evidence="9">
    <name type="scientific">Timema shepardi</name>
    <name type="common">Walking stick</name>
    <dbReference type="NCBI Taxonomy" id="629360"/>
    <lineage>
        <taxon>Eukaryota</taxon>
        <taxon>Metazoa</taxon>
        <taxon>Ecdysozoa</taxon>
        <taxon>Arthropoda</taxon>
        <taxon>Hexapoda</taxon>
        <taxon>Insecta</taxon>
        <taxon>Pterygota</taxon>
        <taxon>Neoptera</taxon>
        <taxon>Polyneoptera</taxon>
        <taxon>Phasmatodea</taxon>
        <taxon>Timematodea</taxon>
        <taxon>Timematoidea</taxon>
        <taxon>Timematidae</taxon>
        <taxon>Timema</taxon>
    </lineage>
</organism>
<dbReference type="PROSITE" id="PS00660">
    <property type="entry name" value="FERM_1"/>
    <property type="match status" value="1"/>
</dbReference>
<evidence type="ECO:0000256" key="7">
    <source>
        <dbReference type="ARBA" id="ARBA00043944"/>
    </source>
</evidence>
<gene>
    <name evidence="9" type="ORF">TSIB3V08_LOCUS11924</name>
</gene>
<dbReference type="SMART" id="SM00295">
    <property type="entry name" value="B41"/>
    <property type="match status" value="1"/>
</dbReference>
<evidence type="ECO:0000256" key="1">
    <source>
        <dbReference type="ARBA" id="ARBA00004202"/>
    </source>
</evidence>
<evidence type="ECO:0000256" key="5">
    <source>
        <dbReference type="ARBA" id="ARBA00022949"/>
    </source>
</evidence>
<dbReference type="InterPro" id="IPR035963">
    <property type="entry name" value="FERM_2"/>
</dbReference>
<name>A0A7R9B9D6_TIMSH</name>
<evidence type="ECO:0000256" key="3">
    <source>
        <dbReference type="ARBA" id="ARBA00022025"/>
    </source>
</evidence>
<keyword evidence="4" id="KW-1003">Cell membrane</keyword>
<dbReference type="Pfam" id="PF09379">
    <property type="entry name" value="FERM_N"/>
    <property type="match status" value="1"/>
</dbReference>
<sequence length="718" mass="82761">MLDVLFTRVTVAREPTRRELCPPESCSDGIAGDRDLSRRVAALWPLTLFDVCLFRPDAALWPLIRHESTMLFDVCLFQPVAALWPLNLFDVCLFQPDAALWPLIRHELTTLFDVCLFRPVAALWPLTLFDVCLFQPDTALWPLTRHELTMLFDVCLFRPDAALWPLTLFDVCLFQPDAALWPLIRHQSTMLFDVLLFRPVTAVFIRSIMFPFGCSKKVGKLFTVKVCSLEAELEFNLKWNTTGKELLALVCQTVGIRDSGYFGLFHDDSNKGNAWLQPNKKILQQIHPKQTHCFMLLLKFYPEDCSDLSQDASLHLLFLQVRQLILRGDIYCPAEVCVLLASYDVQAKHGDYVSSTHKCGMIACKDLLPSSVFHLFNMTPDMWEDRITHWYSQHKGLSRREAELEYLKLAQELKMYGWITHLSFRWPEIKNFGFKNEKFTVELVKKCSQNVVFVAQHVRMNGVIFDMCSGYHKLFLRRREPNSREGERVKSHTREEKCKRQVEQEKQLRESAEKGKAIAEAKLLRREEELKLFNAGLHRYREAFELLSEKSRVVEEQAWLLTESATSYEQRVNRFSSTRPTDQLLSVTENMVAVDQGGTSSGKFEFERNQYLPPYGEEPPTKLGPTAEPSCIRIVPSHTMMCQAPKYCLADVEAPPNPPQSTSDQLCPGVPSMVPSSDTFMNQLLAEIEKEKTEYLHKSRHLFQLCKDLSLKIDELKN</sequence>
<evidence type="ECO:0000256" key="4">
    <source>
        <dbReference type="ARBA" id="ARBA00022475"/>
    </source>
</evidence>
<dbReference type="GO" id="GO:0016028">
    <property type="term" value="C:rhabdomere"/>
    <property type="evidence" value="ECO:0007669"/>
    <property type="project" value="UniProtKB-SubCell"/>
</dbReference>
<reference evidence="9" key="1">
    <citation type="submission" date="2020-11" db="EMBL/GenBank/DDBJ databases">
        <authorList>
            <person name="Tran Van P."/>
        </authorList>
    </citation>
    <scope>NUCLEOTIDE SEQUENCE</scope>
</reference>
<dbReference type="SUPFAM" id="SSF50729">
    <property type="entry name" value="PH domain-like"/>
    <property type="match status" value="1"/>
</dbReference>
<accession>A0A7R9B9D6</accession>
<dbReference type="PANTHER" id="PTHR23281">
    <property type="entry name" value="MERLIN/MOESIN/EZRIN/RADIXIN"/>
    <property type="match status" value="1"/>
</dbReference>
<dbReference type="GO" id="GO:0030182">
    <property type="term" value="P:neuron differentiation"/>
    <property type="evidence" value="ECO:0007669"/>
    <property type="project" value="UniProtKB-ARBA"/>
</dbReference>
<dbReference type="GO" id="GO:0005912">
    <property type="term" value="C:adherens junction"/>
    <property type="evidence" value="ECO:0007669"/>
    <property type="project" value="UniProtKB-SubCell"/>
</dbReference>
<dbReference type="InterPro" id="IPR000798">
    <property type="entry name" value="Ez/rad/moesin-like"/>
</dbReference>
<dbReference type="InterPro" id="IPR019747">
    <property type="entry name" value="FERM_CS"/>
</dbReference>
<dbReference type="InterPro" id="IPR018979">
    <property type="entry name" value="FERM_N"/>
</dbReference>
<dbReference type="InterPro" id="IPR019748">
    <property type="entry name" value="FERM_central"/>
</dbReference>
<dbReference type="Gene3D" id="1.20.80.10">
    <property type="match status" value="1"/>
</dbReference>
<dbReference type="GO" id="GO:0005886">
    <property type="term" value="C:plasma membrane"/>
    <property type="evidence" value="ECO:0007669"/>
    <property type="project" value="UniProtKB-SubCell"/>
</dbReference>
<evidence type="ECO:0000256" key="2">
    <source>
        <dbReference type="ARBA" id="ARBA00004536"/>
    </source>
</evidence>
<dbReference type="InterPro" id="IPR011174">
    <property type="entry name" value="ERM"/>
</dbReference>
<dbReference type="InterPro" id="IPR000299">
    <property type="entry name" value="FERM_domain"/>
</dbReference>
<dbReference type="GO" id="GO:0009887">
    <property type="term" value="P:animal organ morphogenesis"/>
    <property type="evidence" value="ECO:0007669"/>
    <property type="project" value="UniProtKB-ARBA"/>
</dbReference>
<evidence type="ECO:0000259" key="8">
    <source>
        <dbReference type="PROSITE" id="PS50057"/>
    </source>
</evidence>
<dbReference type="SUPFAM" id="SSF47031">
    <property type="entry name" value="Second domain of FERM"/>
    <property type="match status" value="1"/>
</dbReference>
<dbReference type="PRINTS" id="PR00935">
    <property type="entry name" value="BAND41"/>
</dbReference>
<evidence type="ECO:0000313" key="9">
    <source>
        <dbReference type="EMBL" id="CAD7267922.1"/>
    </source>
</evidence>
<dbReference type="InterPro" id="IPR011993">
    <property type="entry name" value="PH-like_dom_sf"/>
</dbReference>
<dbReference type="PRINTS" id="PR00661">
    <property type="entry name" value="ERMFAMILY"/>
</dbReference>
<dbReference type="GO" id="GO:0003779">
    <property type="term" value="F:actin binding"/>
    <property type="evidence" value="ECO:0007669"/>
    <property type="project" value="InterPro"/>
</dbReference>